<feature type="compositionally biased region" description="Polar residues" evidence="1">
    <location>
        <begin position="135"/>
        <end position="147"/>
    </location>
</feature>
<sequence length="239" mass="23889">MVPATTWSTNACTWRSDDPPAATAVLAAAHHALAFSSIAPASGPATTSSTASRTASLRSGVPMRTPILNSSTRYLASVHWSPHCGNATTGSPAASVSSVEFQPQCVRKHAVDGCASTRSCGLHGTTMPRPATESRYPSGSIALQSGRTTHRKGRPVDASPCAISASSSADSTTTLPSDAYTTERGACASSHPTQSSADLIMSPRTAPSSSSSTSGPTGMSGGGGGEMPGSASTTSGSSS</sequence>
<feature type="compositionally biased region" description="Low complexity" evidence="1">
    <location>
        <begin position="157"/>
        <end position="179"/>
    </location>
</feature>
<gene>
    <name evidence="2" type="primary">LOC125517521</name>
</gene>
<reference evidence="2" key="3">
    <citation type="submission" date="2022-06" db="UniProtKB">
        <authorList>
            <consortium name="EnsemblPlants"/>
        </authorList>
    </citation>
    <scope>IDENTIFICATION</scope>
</reference>
<dbReference type="AlphaFoldDB" id="A0A8R7QQA1"/>
<name>A0A8R7QQA1_TRIUA</name>
<proteinExistence type="predicted"/>
<evidence type="ECO:0000313" key="2">
    <source>
        <dbReference type="EnsemblPlants" id="TuG1812G0600001728.01.T01.cds356975"/>
    </source>
</evidence>
<dbReference type="Proteomes" id="UP000015106">
    <property type="component" value="Chromosome 6"/>
</dbReference>
<evidence type="ECO:0000313" key="3">
    <source>
        <dbReference type="Proteomes" id="UP000015106"/>
    </source>
</evidence>
<accession>A0A8R7QQA1</accession>
<dbReference type="EnsemblPlants" id="TuG1812G0600001728.01.T01">
    <property type="protein sequence ID" value="TuG1812G0600001728.01.T01.cds356975"/>
    <property type="gene ID" value="TuG1812G0600001728.01"/>
</dbReference>
<protein>
    <submittedName>
        <fullName evidence="2">Uncharacterized protein</fullName>
    </submittedName>
</protein>
<feature type="region of interest" description="Disordered" evidence="1">
    <location>
        <begin position="117"/>
        <end position="239"/>
    </location>
</feature>
<dbReference type="Gramene" id="TuG1812G0600001728.01.T01">
    <property type="protein sequence ID" value="TuG1812G0600001728.01.T01.cds356975"/>
    <property type="gene ID" value="TuG1812G0600001728.01"/>
</dbReference>
<feature type="compositionally biased region" description="Low complexity" evidence="1">
    <location>
        <begin position="202"/>
        <end position="217"/>
    </location>
</feature>
<keyword evidence="3" id="KW-1185">Reference proteome</keyword>
<feature type="compositionally biased region" description="Gly residues" evidence="1">
    <location>
        <begin position="218"/>
        <end position="227"/>
    </location>
</feature>
<organism evidence="2 3">
    <name type="scientific">Triticum urartu</name>
    <name type="common">Red wild einkorn</name>
    <name type="synonym">Crithodium urartu</name>
    <dbReference type="NCBI Taxonomy" id="4572"/>
    <lineage>
        <taxon>Eukaryota</taxon>
        <taxon>Viridiplantae</taxon>
        <taxon>Streptophyta</taxon>
        <taxon>Embryophyta</taxon>
        <taxon>Tracheophyta</taxon>
        <taxon>Spermatophyta</taxon>
        <taxon>Magnoliopsida</taxon>
        <taxon>Liliopsida</taxon>
        <taxon>Poales</taxon>
        <taxon>Poaceae</taxon>
        <taxon>BOP clade</taxon>
        <taxon>Pooideae</taxon>
        <taxon>Triticodae</taxon>
        <taxon>Triticeae</taxon>
        <taxon>Triticinae</taxon>
        <taxon>Triticum</taxon>
    </lineage>
</organism>
<evidence type="ECO:0000256" key="1">
    <source>
        <dbReference type="SAM" id="MobiDB-lite"/>
    </source>
</evidence>
<reference evidence="2" key="2">
    <citation type="submission" date="2018-03" db="EMBL/GenBank/DDBJ databases">
        <title>The Triticum urartu genome reveals the dynamic nature of wheat genome evolution.</title>
        <authorList>
            <person name="Ling H."/>
            <person name="Ma B."/>
            <person name="Shi X."/>
            <person name="Liu H."/>
            <person name="Dong L."/>
            <person name="Sun H."/>
            <person name="Cao Y."/>
            <person name="Gao Q."/>
            <person name="Zheng S."/>
            <person name="Li Y."/>
            <person name="Yu Y."/>
            <person name="Du H."/>
            <person name="Qi M."/>
            <person name="Li Y."/>
            <person name="Yu H."/>
            <person name="Cui Y."/>
            <person name="Wang N."/>
            <person name="Chen C."/>
            <person name="Wu H."/>
            <person name="Zhao Y."/>
            <person name="Zhang J."/>
            <person name="Li Y."/>
            <person name="Zhou W."/>
            <person name="Zhang B."/>
            <person name="Hu W."/>
            <person name="Eijk M."/>
            <person name="Tang J."/>
            <person name="Witsenboer H."/>
            <person name="Zhao S."/>
            <person name="Li Z."/>
            <person name="Zhang A."/>
            <person name="Wang D."/>
            <person name="Liang C."/>
        </authorList>
    </citation>
    <scope>NUCLEOTIDE SEQUENCE [LARGE SCALE GENOMIC DNA]</scope>
    <source>
        <strain evidence="2">cv. G1812</strain>
    </source>
</reference>
<feature type="compositionally biased region" description="Low complexity" evidence="1">
    <location>
        <begin position="228"/>
        <end position="239"/>
    </location>
</feature>
<reference evidence="3" key="1">
    <citation type="journal article" date="2013" name="Nature">
        <title>Draft genome of the wheat A-genome progenitor Triticum urartu.</title>
        <authorList>
            <person name="Ling H.Q."/>
            <person name="Zhao S."/>
            <person name="Liu D."/>
            <person name="Wang J."/>
            <person name="Sun H."/>
            <person name="Zhang C."/>
            <person name="Fan H."/>
            <person name="Li D."/>
            <person name="Dong L."/>
            <person name="Tao Y."/>
            <person name="Gao C."/>
            <person name="Wu H."/>
            <person name="Li Y."/>
            <person name="Cui Y."/>
            <person name="Guo X."/>
            <person name="Zheng S."/>
            <person name="Wang B."/>
            <person name="Yu K."/>
            <person name="Liang Q."/>
            <person name="Yang W."/>
            <person name="Lou X."/>
            <person name="Chen J."/>
            <person name="Feng M."/>
            <person name="Jian J."/>
            <person name="Zhang X."/>
            <person name="Luo G."/>
            <person name="Jiang Y."/>
            <person name="Liu J."/>
            <person name="Wang Z."/>
            <person name="Sha Y."/>
            <person name="Zhang B."/>
            <person name="Wu H."/>
            <person name="Tang D."/>
            <person name="Shen Q."/>
            <person name="Xue P."/>
            <person name="Zou S."/>
            <person name="Wang X."/>
            <person name="Liu X."/>
            <person name="Wang F."/>
            <person name="Yang Y."/>
            <person name="An X."/>
            <person name="Dong Z."/>
            <person name="Zhang K."/>
            <person name="Zhang X."/>
            <person name="Luo M.C."/>
            <person name="Dvorak J."/>
            <person name="Tong Y."/>
            <person name="Wang J."/>
            <person name="Yang H."/>
            <person name="Li Z."/>
            <person name="Wang D."/>
            <person name="Zhang A."/>
            <person name="Wang J."/>
        </authorList>
    </citation>
    <scope>NUCLEOTIDE SEQUENCE</scope>
    <source>
        <strain evidence="3">cv. G1812</strain>
    </source>
</reference>